<dbReference type="CDD" id="cd16964">
    <property type="entry name" value="YqgF"/>
    <property type="match status" value="1"/>
</dbReference>
<dbReference type="AlphaFoldDB" id="X1C2T3"/>
<dbReference type="Pfam" id="PF03652">
    <property type="entry name" value="RuvX"/>
    <property type="match status" value="1"/>
</dbReference>
<organism evidence="1">
    <name type="scientific">marine sediment metagenome</name>
    <dbReference type="NCBI Taxonomy" id="412755"/>
    <lineage>
        <taxon>unclassified sequences</taxon>
        <taxon>metagenomes</taxon>
        <taxon>ecological metagenomes</taxon>
    </lineage>
</organism>
<dbReference type="InterPro" id="IPR005227">
    <property type="entry name" value="YqgF"/>
</dbReference>
<dbReference type="SUPFAM" id="SSF53098">
    <property type="entry name" value="Ribonuclease H-like"/>
    <property type="match status" value="1"/>
</dbReference>
<evidence type="ECO:0008006" key="2">
    <source>
        <dbReference type="Google" id="ProtNLM"/>
    </source>
</evidence>
<gene>
    <name evidence="1" type="ORF">S01H4_22472</name>
</gene>
<name>X1C2T3_9ZZZZ</name>
<dbReference type="EMBL" id="BART01010306">
    <property type="protein sequence ID" value="GAG87667.1"/>
    <property type="molecule type" value="Genomic_DNA"/>
</dbReference>
<accession>X1C2T3</accession>
<dbReference type="GO" id="GO:0000967">
    <property type="term" value="P:rRNA 5'-end processing"/>
    <property type="evidence" value="ECO:0007669"/>
    <property type="project" value="TreeGrafter"/>
</dbReference>
<dbReference type="GO" id="GO:0005829">
    <property type="term" value="C:cytosol"/>
    <property type="evidence" value="ECO:0007669"/>
    <property type="project" value="TreeGrafter"/>
</dbReference>
<protein>
    <recommendedName>
        <fullName evidence="2">YqgF/RNase H-like domain-containing protein</fullName>
    </recommendedName>
</protein>
<dbReference type="Gene3D" id="3.30.420.140">
    <property type="entry name" value="YqgF/RNase H-like domain"/>
    <property type="match status" value="1"/>
</dbReference>
<evidence type="ECO:0000313" key="1">
    <source>
        <dbReference type="EMBL" id="GAG87667.1"/>
    </source>
</evidence>
<reference evidence="1" key="1">
    <citation type="journal article" date="2014" name="Front. Microbiol.">
        <title>High frequency of phylogenetically diverse reductive dehalogenase-homologous genes in deep subseafloor sedimentary metagenomes.</title>
        <authorList>
            <person name="Kawai M."/>
            <person name="Futagami T."/>
            <person name="Toyoda A."/>
            <person name="Takaki Y."/>
            <person name="Nishi S."/>
            <person name="Hori S."/>
            <person name="Arai W."/>
            <person name="Tsubouchi T."/>
            <person name="Morono Y."/>
            <person name="Uchiyama I."/>
            <person name="Ito T."/>
            <person name="Fujiyama A."/>
            <person name="Inagaki F."/>
            <person name="Takami H."/>
        </authorList>
    </citation>
    <scope>NUCLEOTIDE SEQUENCE</scope>
    <source>
        <strain evidence="1">Expedition CK06-06</strain>
    </source>
</reference>
<dbReference type="PANTHER" id="PTHR33317">
    <property type="entry name" value="POLYNUCLEOTIDYL TRANSFERASE, RIBONUCLEASE H-LIKE SUPERFAMILY PROTEIN"/>
    <property type="match status" value="1"/>
</dbReference>
<dbReference type="InterPro" id="IPR037027">
    <property type="entry name" value="YqgF/RNaseH-like_dom_sf"/>
</dbReference>
<comment type="caution">
    <text evidence="1">The sequence shown here is derived from an EMBL/GenBank/DDBJ whole genome shotgun (WGS) entry which is preliminary data.</text>
</comment>
<dbReference type="InterPro" id="IPR012337">
    <property type="entry name" value="RNaseH-like_sf"/>
</dbReference>
<proteinExistence type="predicted"/>
<dbReference type="NCBIfam" id="TIGR00250">
    <property type="entry name" value="RNAse_H_YqgF"/>
    <property type="match status" value="1"/>
</dbReference>
<dbReference type="PANTHER" id="PTHR33317:SF4">
    <property type="entry name" value="POLYNUCLEOTIDYL TRANSFERASE, RIBONUCLEASE H-LIKE SUPERFAMILY PROTEIN"/>
    <property type="match status" value="1"/>
</dbReference>
<sequence>MDGSLGKQAEKVKAFIQKLCSHTEVPVEFRDERLSTVSAKRLMRSVNIRKTKKKVRHDAIAAALVLQGYLDEAKL</sequence>